<sequence length="212" mass="25245">MNKEQVYTNNNIKELDIRDRNLKGELNLRNYQQLEELHCSFNKLTNIILSTNPITYEIRNQDFIPTSLKKLDLRTGIKQLTEIEYLQGRGSKKMVSALDVSRYLLSLDKKRKYFTSKRMSSEEENMIAYRNGAVVEKVSKSFSNELFYLKTFSESENLDPERKKFVEMKFKHFREYSNYELQDLSHDDPSWQLAREKGDNILMSRESHILNY</sequence>
<dbReference type="SUPFAM" id="SSF52075">
    <property type="entry name" value="Outer arm dynein light chain 1"/>
    <property type="match status" value="1"/>
</dbReference>
<gene>
    <name evidence="1" type="ORF">FWILDA_LOCUS3299</name>
</gene>
<comment type="caution">
    <text evidence="1">The sequence shown here is derived from an EMBL/GenBank/DDBJ whole genome shotgun (WGS) entry which is preliminary data.</text>
</comment>
<dbReference type="Proteomes" id="UP001153678">
    <property type="component" value="Unassembled WGS sequence"/>
</dbReference>
<keyword evidence="2" id="KW-1185">Reference proteome</keyword>
<name>A0A9W4SFR0_9GLOM</name>
<dbReference type="EMBL" id="CAMKVN010000432">
    <property type="protein sequence ID" value="CAI2167878.1"/>
    <property type="molecule type" value="Genomic_DNA"/>
</dbReference>
<proteinExistence type="predicted"/>
<evidence type="ECO:0000313" key="2">
    <source>
        <dbReference type="Proteomes" id="UP001153678"/>
    </source>
</evidence>
<evidence type="ECO:0000313" key="1">
    <source>
        <dbReference type="EMBL" id="CAI2167878.1"/>
    </source>
</evidence>
<organism evidence="1 2">
    <name type="scientific">Funneliformis geosporum</name>
    <dbReference type="NCBI Taxonomy" id="1117311"/>
    <lineage>
        <taxon>Eukaryota</taxon>
        <taxon>Fungi</taxon>
        <taxon>Fungi incertae sedis</taxon>
        <taxon>Mucoromycota</taxon>
        <taxon>Glomeromycotina</taxon>
        <taxon>Glomeromycetes</taxon>
        <taxon>Glomerales</taxon>
        <taxon>Glomeraceae</taxon>
        <taxon>Funneliformis</taxon>
    </lineage>
</organism>
<protein>
    <submittedName>
        <fullName evidence="1">1479_t:CDS:1</fullName>
    </submittedName>
</protein>
<dbReference type="OrthoDB" id="2398927at2759"/>
<reference evidence="1" key="1">
    <citation type="submission" date="2022-08" db="EMBL/GenBank/DDBJ databases">
        <authorList>
            <person name="Kallberg Y."/>
            <person name="Tangrot J."/>
            <person name="Rosling A."/>
        </authorList>
    </citation>
    <scope>NUCLEOTIDE SEQUENCE</scope>
    <source>
        <strain evidence="1">Wild A</strain>
    </source>
</reference>
<dbReference type="Gene3D" id="3.80.10.10">
    <property type="entry name" value="Ribonuclease Inhibitor"/>
    <property type="match status" value="1"/>
</dbReference>
<dbReference type="AlphaFoldDB" id="A0A9W4SFR0"/>
<accession>A0A9W4SFR0</accession>
<dbReference type="InterPro" id="IPR032675">
    <property type="entry name" value="LRR_dom_sf"/>
</dbReference>